<dbReference type="SMART" id="SM00089">
    <property type="entry name" value="PKD"/>
    <property type="match status" value="3"/>
</dbReference>
<dbReference type="InterPro" id="IPR013783">
    <property type="entry name" value="Ig-like_fold"/>
</dbReference>
<dbReference type="CDD" id="cd00146">
    <property type="entry name" value="PKD"/>
    <property type="match status" value="3"/>
</dbReference>
<keyword evidence="1" id="KW-0732">Signal</keyword>
<feature type="domain" description="PKD" evidence="2">
    <location>
        <begin position="509"/>
        <end position="585"/>
    </location>
</feature>
<dbReference type="PANTHER" id="PTHR36842:SF1">
    <property type="entry name" value="PROTEIN TOLB"/>
    <property type="match status" value="1"/>
</dbReference>
<dbReference type="SUPFAM" id="SSF49299">
    <property type="entry name" value="PKD domain"/>
    <property type="match status" value="3"/>
</dbReference>
<feature type="signal peptide" evidence="1">
    <location>
        <begin position="1"/>
        <end position="27"/>
    </location>
</feature>
<feature type="domain" description="PKD" evidence="2">
    <location>
        <begin position="428"/>
        <end position="504"/>
    </location>
</feature>
<dbReference type="Gene3D" id="2.60.40.10">
    <property type="entry name" value="Immunoglobulins"/>
    <property type="match status" value="3"/>
</dbReference>
<evidence type="ECO:0000259" key="2">
    <source>
        <dbReference type="PROSITE" id="PS50093"/>
    </source>
</evidence>
<feature type="non-terminal residue" evidence="3">
    <location>
        <position position="664"/>
    </location>
</feature>
<dbReference type="PROSITE" id="PS50093">
    <property type="entry name" value="PKD"/>
    <property type="match status" value="3"/>
</dbReference>
<organism evidence="3 4">
    <name type="scientific">Pseudarthrobacter humi</name>
    <dbReference type="NCBI Taxonomy" id="2952523"/>
    <lineage>
        <taxon>Bacteria</taxon>
        <taxon>Bacillati</taxon>
        <taxon>Actinomycetota</taxon>
        <taxon>Actinomycetes</taxon>
        <taxon>Micrococcales</taxon>
        <taxon>Micrococcaceae</taxon>
        <taxon>Pseudarthrobacter</taxon>
    </lineage>
</organism>
<sequence length="664" mass="69384">MRKTLLAFITLLLALGGVPVVPVAASAAQDDVGVEGPSHSGTGTPTGTKRATSSLWFNDGLWWGNLWDTASSDFHIFRFHTATSSWVDTGVATETRASTHHDVLWDGTTLYVASYRFVADGLPAEPNFPTTMRRYSYNPSTKTYSLLSSTNINNYKVETLTIDKDSTGRVWATWQQGNKIYLNVTGTDGATWGTPFPHPASLSNVSMDDTSAVIAFGPGKMGLMWSREVGDATDGMYWSYHVDGASNTDWSEPVAAVSGPHSGDDHMNLKWLDSSGGRVFAAVKTSFTSAPRPLIQLLALDGTTWSAHPIAPVSECPNRVIVLIDEGTQKLRTFATYPKPNGTTNAGVCSNSGGAIYEKSSPLNNINFTTAKTARIVDADQYVHNVTSTKQNLNSAARGTANSGLLVLADVNATSRYWHAYDPGERAPVASFTATPTSGTAPLDVAFTDTSTDAPTSWSWTFGDGGTSTAQNPVHTYTAAGTYTATLTATNGTGSSSTTSTITVNPAAPVASFTATPTSGTAPLDVAFTDTSTDAPTSWSWTFGDGGTSTAQNPVHTYTAAGTYTATLTATNGTGSSSTTSTITVNPAAPVASFTATPTSGTAPLDVAFTDTSTDAPTSWSWAFGDGGTSTAQNPAHTYTAAGTYTATLTATNDTGSSSTTSTI</sequence>
<dbReference type="InterPro" id="IPR022409">
    <property type="entry name" value="PKD/Chitinase_dom"/>
</dbReference>
<protein>
    <submittedName>
        <fullName evidence="3">PKD domain-containing protein</fullName>
    </submittedName>
</protein>
<name>A0ABT1LKZ9_9MICC</name>
<feature type="chain" id="PRO_5047135902" evidence="1">
    <location>
        <begin position="28"/>
        <end position="664"/>
    </location>
</feature>
<dbReference type="InterPro" id="IPR000601">
    <property type="entry name" value="PKD_dom"/>
</dbReference>
<reference evidence="3 4" key="1">
    <citation type="submission" date="2022-06" db="EMBL/GenBank/DDBJ databases">
        <title>Pseudarthrobacter sp. strain RMG13 Genome sequencing and assembly.</title>
        <authorList>
            <person name="Kim I."/>
        </authorList>
    </citation>
    <scope>NUCLEOTIDE SEQUENCE [LARGE SCALE GENOMIC DNA]</scope>
    <source>
        <strain evidence="3 4">RMG13</strain>
    </source>
</reference>
<accession>A0ABT1LKZ9</accession>
<comment type="caution">
    <text evidence="3">The sequence shown here is derived from an EMBL/GenBank/DDBJ whole genome shotgun (WGS) entry which is preliminary data.</text>
</comment>
<dbReference type="RefSeq" id="WP_254748179.1">
    <property type="nucleotide sequence ID" value="NZ_JANCLV010000002.1"/>
</dbReference>
<dbReference type="InterPro" id="IPR035986">
    <property type="entry name" value="PKD_dom_sf"/>
</dbReference>
<dbReference type="Proteomes" id="UP001524318">
    <property type="component" value="Unassembled WGS sequence"/>
</dbReference>
<feature type="domain" description="PKD" evidence="2">
    <location>
        <begin position="590"/>
        <end position="664"/>
    </location>
</feature>
<evidence type="ECO:0000313" key="3">
    <source>
        <dbReference type="EMBL" id="MCP8999133.1"/>
    </source>
</evidence>
<dbReference type="EMBL" id="JANCLV010000002">
    <property type="protein sequence ID" value="MCP8999133.1"/>
    <property type="molecule type" value="Genomic_DNA"/>
</dbReference>
<dbReference type="PANTHER" id="PTHR36842">
    <property type="entry name" value="PROTEIN TOLB HOMOLOG"/>
    <property type="match status" value="1"/>
</dbReference>
<gene>
    <name evidence="3" type="ORF">NFC73_05175</name>
</gene>
<proteinExistence type="predicted"/>
<evidence type="ECO:0000313" key="4">
    <source>
        <dbReference type="Proteomes" id="UP001524318"/>
    </source>
</evidence>
<evidence type="ECO:0000256" key="1">
    <source>
        <dbReference type="SAM" id="SignalP"/>
    </source>
</evidence>
<dbReference type="Pfam" id="PF18911">
    <property type="entry name" value="PKD_4"/>
    <property type="match status" value="3"/>
</dbReference>
<keyword evidence="4" id="KW-1185">Reference proteome</keyword>